<dbReference type="GO" id="GO:0016226">
    <property type="term" value="P:iron-sulfur cluster assembly"/>
    <property type="evidence" value="ECO:0007669"/>
    <property type="project" value="TreeGrafter"/>
</dbReference>
<dbReference type="PANTHER" id="PTHR46230:SF7">
    <property type="entry name" value="BOLA-LIKE PROTEIN 1"/>
    <property type="match status" value="1"/>
</dbReference>
<name>A0A3B0SWI2_9ZZZZ</name>
<dbReference type="InterPro" id="IPR002634">
    <property type="entry name" value="BolA"/>
</dbReference>
<sequence length="87" mass="9357">MSVAKLIEKKLTLALEPTALEIMDESHLHAGHAGSRPEGETHFRVKITSPRFAGLARVQCHRLVNEALAEELAGPIHALAVTTAEPA</sequence>
<dbReference type="PANTHER" id="PTHR46230">
    <property type="match status" value="1"/>
</dbReference>
<organism evidence="1">
    <name type="scientific">hydrothermal vent metagenome</name>
    <dbReference type="NCBI Taxonomy" id="652676"/>
    <lineage>
        <taxon>unclassified sequences</taxon>
        <taxon>metagenomes</taxon>
        <taxon>ecological metagenomes</taxon>
    </lineage>
</organism>
<dbReference type="AlphaFoldDB" id="A0A3B0SWI2"/>
<keyword evidence="1" id="KW-0131">Cell cycle</keyword>
<dbReference type="Pfam" id="PF01722">
    <property type="entry name" value="BolA"/>
    <property type="match status" value="1"/>
</dbReference>
<reference evidence="1" key="1">
    <citation type="submission" date="2018-06" db="EMBL/GenBank/DDBJ databases">
        <authorList>
            <person name="Zhirakovskaya E."/>
        </authorList>
    </citation>
    <scope>NUCLEOTIDE SEQUENCE</scope>
</reference>
<dbReference type="Gene3D" id="3.30.300.90">
    <property type="entry name" value="BolA-like"/>
    <property type="match status" value="1"/>
</dbReference>
<dbReference type="InterPro" id="IPR036065">
    <property type="entry name" value="BolA-like_sf"/>
</dbReference>
<dbReference type="EMBL" id="UOEM01000010">
    <property type="protein sequence ID" value="VAW10315.1"/>
    <property type="molecule type" value="Genomic_DNA"/>
</dbReference>
<gene>
    <name evidence="1" type="ORF">MNBD_ALPHA09-2173</name>
</gene>
<proteinExistence type="predicted"/>
<dbReference type="GO" id="GO:0051301">
    <property type="term" value="P:cell division"/>
    <property type="evidence" value="ECO:0007669"/>
    <property type="project" value="UniProtKB-KW"/>
</dbReference>
<evidence type="ECO:0000313" key="1">
    <source>
        <dbReference type="EMBL" id="VAW10315.1"/>
    </source>
</evidence>
<keyword evidence="1" id="KW-0132">Cell division</keyword>
<dbReference type="SUPFAM" id="SSF82657">
    <property type="entry name" value="BolA-like"/>
    <property type="match status" value="1"/>
</dbReference>
<protein>
    <submittedName>
        <fullName evidence="1">Cell division protein BolA</fullName>
    </submittedName>
</protein>
<accession>A0A3B0SWI2</accession>
<dbReference type="PIRSF" id="PIRSF003113">
    <property type="entry name" value="BolA"/>
    <property type="match status" value="1"/>
</dbReference>